<dbReference type="Gene3D" id="3.40.50.980">
    <property type="match status" value="1"/>
</dbReference>
<evidence type="ECO:0000256" key="1">
    <source>
        <dbReference type="ARBA" id="ARBA00006432"/>
    </source>
</evidence>
<protein>
    <recommendedName>
        <fullName evidence="6">long-chain-fatty-acid--CoA ligase</fullName>
        <ecNumber evidence="6">6.2.1.3</ecNumber>
    </recommendedName>
</protein>
<keyword evidence="2" id="KW-0436">Ligase</keyword>
<dbReference type="STRING" id="75913.A0A0K0G3B7"/>
<evidence type="ECO:0000313" key="8">
    <source>
        <dbReference type="Proteomes" id="UP000035680"/>
    </source>
</evidence>
<keyword evidence="3" id="KW-0547">Nucleotide-binding</keyword>
<evidence type="ECO:0000256" key="6">
    <source>
        <dbReference type="ARBA" id="ARBA00026121"/>
    </source>
</evidence>
<dbReference type="WBParaSite" id="SVE_1921800.1">
    <property type="protein sequence ID" value="SVE_1921800.1"/>
    <property type="gene ID" value="SVE_1921800"/>
</dbReference>
<dbReference type="GO" id="GO:0005886">
    <property type="term" value="C:plasma membrane"/>
    <property type="evidence" value="ECO:0007669"/>
    <property type="project" value="TreeGrafter"/>
</dbReference>
<dbReference type="GO" id="GO:0005783">
    <property type="term" value="C:endoplasmic reticulum"/>
    <property type="evidence" value="ECO:0007669"/>
    <property type="project" value="TreeGrafter"/>
</dbReference>
<dbReference type="AlphaFoldDB" id="A0A0K0G3B7"/>
<dbReference type="GO" id="GO:0030182">
    <property type="term" value="P:neuron differentiation"/>
    <property type="evidence" value="ECO:0007669"/>
    <property type="project" value="TreeGrafter"/>
</dbReference>
<evidence type="ECO:0000259" key="7">
    <source>
        <dbReference type="Pfam" id="PF00501"/>
    </source>
</evidence>
<proteinExistence type="inferred from homology"/>
<dbReference type="Pfam" id="PF00501">
    <property type="entry name" value="AMP-binding"/>
    <property type="match status" value="1"/>
</dbReference>
<dbReference type="GO" id="GO:0035336">
    <property type="term" value="P:long-chain fatty-acyl-CoA metabolic process"/>
    <property type="evidence" value="ECO:0007669"/>
    <property type="project" value="TreeGrafter"/>
</dbReference>
<dbReference type="PANTHER" id="PTHR43272">
    <property type="entry name" value="LONG-CHAIN-FATTY-ACID--COA LIGASE"/>
    <property type="match status" value="1"/>
</dbReference>
<organism evidence="8 9">
    <name type="scientific">Strongyloides venezuelensis</name>
    <name type="common">Threadworm</name>
    <dbReference type="NCBI Taxonomy" id="75913"/>
    <lineage>
        <taxon>Eukaryota</taxon>
        <taxon>Metazoa</taxon>
        <taxon>Ecdysozoa</taxon>
        <taxon>Nematoda</taxon>
        <taxon>Chromadorea</taxon>
        <taxon>Rhabditida</taxon>
        <taxon>Tylenchina</taxon>
        <taxon>Panagrolaimomorpha</taxon>
        <taxon>Strongyloidoidea</taxon>
        <taxon>Strongyloididae</taxon>
        <taxon>Strongyloides</taxon>
    </lineage>
</organism>
<keyword evidence="4" id="KW-0276">Fatty acid metabolism</keyword>
<dbReference type="SUPFAM" id="SSF56801">
    <property type="entry name" value="Acetyl-CoA synthetase-like"/>
    <property type="match status" value="1"/>
</dbReference>
<sequence>MPTIINKTHLERIQKCQPFKALPTTIDYSSLPWRNLGKINKELSFESYTNCRNLCQIWEHALKSNQNKEIIGVRAVVEVIDDDLISQVKLDHFQCEKVVIFADTRKEWMVTALTCYKFGLPIVTVYSTLGCEAVDYVLSETNGKYLFTSEDQLNKLEVTCDCFCDHGLTRTCVIATLDHPSTREEGTVGIPLDSVEIVLKPWKEGNYFPNNDNPKNLCERVFIKKVVVESTQESICTVLNNYEIPRKIIPSPYISTSSNSLITDAIKIKRKAIEKEYFSEISGVYIQWMTYAILFLI</sequence>
<accession>A0A0K0G3B7</accession>
<evidence type="ECO:0000256" key="5">
    <source>
        <dbReference type="ARBA" id="ARBA00022840"/>
    </source>
</evidence>
<evidence type="ECO:0000256" key="2">
    <source>
        <dbReference type="ARBA" id="ARBA00022598"/>
    </source>
</evidence>
<reference evidence="8" key="1">
    <citation type="submission" date="2014-07" db="EMBL/GenBank/DDBJ databases">
        <authorList>
            <person name="Martin A.A"/>
            <person name="De Silva N."/>
        </authorList>
    </citation>
    <scope>NUCLEOTIDE SEQUENCE</scope>
</reference>
<comment type="similarity">
    <text evidence="1">Belongs to the ATP-dependent AMP-binding enzyme family.</text>
</comment>
<reference evidence="9" key="2">
    <citation type="submission" date="2015-08" db="UniProtKB">
        <authorList>
            <consortium name="WormBaseParasite"/>
        </authorList>
    </citation>
    <scope>IDENTIFICATION</scope>
</reference>
<evidence type="ECO:0000313" key="9">
    <source>
        <dbReference type="WBParaSite" id="SVE_1921800.1"/>
    </source>
</evidence>
<dbReference type="PANTHER" id="PTHR43272:SF83">
    <property type="entry name" value="ACYL-COA SYNTHETASE LONG-CHAIN, ISOFORM J"/>
    <property type="match status" value="1"/>
</dbReference>
<name>A0A0K0G3B7_STRVS</name>
<keyword evidence="8" id="KW-1185">Reference proteome</keyword>
<evidence type="ECO:0000256" key="4">
    <source>
        <dbReference type="ARBA" id="ARBA00022832"/>
    </source>
</evidence>
<feature type="domain" description="AMP-dependent synthetase/ligase" evidence="7">
    <location>
        <begin position="93"/>
        <end position="153"/>
    </location>
</feature>
<dbReference type="EC" id="6.2.1.3" evidence="6"/>
<dbReference type="GO" id="GO:0004467">
    <property type="term" value="F:long-chain fatty acid-CoA ligase activity"/>
    <property type="evidence" value="ECO:0007669"/>
    <property type="project" value="UniProtKB-EC"/>
</dbReference>
<dbReference type="GO" id="GO:0005524">
    <property type="term" value="F:ATP binding"/>
    <property type="evidence" value="ECO:0007669"/>
    <property type="project" value="UniProtKB-KW"/>
</dbReference>
<dbReference type="GO" id="GO:0005811">
    <property type="term" value="C:lipid droplet"/>
    <property type="evidence" value="ECO:0007669"/>
    <property type="project" value="TreeGrafter"/>
</dbReference>
<dbReference type="InterPro" id="IPR000873">
    <property type="entry name" value="AMP-dep_synth/lig_dom"/>
</dbReference>
<dbReference type="Proteomes" id="UP000035680">
    <property type="component" value="Unassembled WGS sequence"/>
</dbReference>
<evidence type="ECO:0000256" key="3">
    <source>
        <dbReference type="ARBA" id="ARBA00022741"/>
    </source>
</evidence>
<keyword evidence="4" id="KW-0443">Lipid metabolism</keyword>
<keyword evidence="5" id="KW-0067">ATP-binding</keyword>